<dbReference type="CDD" id="cd16273">
    <property type="entry name" value="SNM1A-1C-like_MBL-fold"/>
    <property type="match status" value="1"/>
</dbReference>
<dbReference type="eggNOG" id="KOG1361">
    <property type="taxonomic scope" value="Eukaryota"/>
</dbReference>
<dbReference type="FunFam" id="3.60.15.10:FF:000010">
    <property type="entry name" value="DNA cross-link repair 1A"/>
    <property type="match status" value="1"/>
</dbReference>
<feature type="region of interest" description="Disordered" evidence="6">
    <location>
        <begin position="422"/>
        <end position="455"/>
    </location>
</feature>
<gene>
    <name evidence="8" type="ORF">CAOG_003178</name>
</gene>
<protein>
    <recommendedName>
        <fullName evidence="7">Metallo-beta-lactamase domain-containing protein</fullName>
    </recommendedName>
</protein>
<comment type="subcellular location">
    <subcellularLocation>
        <location evidence="1">Nucleus</location>
    </subcellularLocation>
</comment>
<comment type="similarity">
    <text evidence="2">Belongs to the DNA repair metallo-beta-lactamase (DRMBL) family.</text>
</comment>
<evidence type="ECO:0000259" key="7">
    <source>
        <dbReference type="SMART" id="SM00849"/>
    </source>
</evidence>
<dbReference type="AlphaFoldDB" id="A0A0D2X293"/>
<feature type="compositionally biased region" description="Basic and acidic residues" evidence="6">
    <location>
        <begin position="24"/>
        <end position="33"/>
    </location>
</feature>
<feature type="region of interest" description="Disordered" evidence="6">
    <location>
        <begin position="24"/>
        <end position="57"/>
    </location>
</feature>
<dbReference type="STRING" id="595528.A0A0D2X293"/>
<organism evidence="8 9">
    <name type="scientific">Capsaspora owczarzaki (strain ATCC 30864)</name>
    <dbReference type="NCBI Taxonomy" id="595528"/>
    <lineage>
        <taxon>Eukaryota</taxon>
        <taxon>Filasterea</taxon>
        <taxon>Capsaspora</taxon>
    </lineage>
</organism>
<keyword evidence="4" id="KW-0234">DNA repair</keyword>
<dbReference type="InterPro" id="IPR011084">
    <property type="entry name" value="DRMBL"/>
</dbReference>
<feature type="region of interest" description="Disordered" evidence="6">
    <location>
        <begin position="70"/>
        <end position="111"/>
    </location>
</feature>
<dbReference type="SMART" id="SM00849">
    <property type="entry name" value="Lactamase_B"/>
    <property type="match status" value="1"/>
</dbReference>
<keyword evidence="9" id="KW-1185">Reference proteome</keyword>
<evidence type="ECO:0000313" key="9">
    <source>
        <dbReference type="Proteomes" id="UP000008743"/>
    </source>
</evidence>
<dbReference type="InterPro" id="IPR036866">
    <property type="entry name" value="RibonucZ/Hydroxyglut_hydro"/>
</dbReference>
<dbReference type="GO" id="GO:0005634">
    <property type="term" value="C:nucleus"/>
    <property type="evidence" value="ECO:0007669"/>
    <property type="project" value="UniProtKB-SubCell"/>
</dbReference>
<feature type="compositionally biased region" description="Low complexity" evidence="6">
    <location>
        <begin position="443"/>
        <end position="455"/>
    </location>
</feature>
<evidence type="ECO:0000256" key="4">
    <source>
        <dbReference type="ARBA" id="ARBA00023204"/>
    </source>
</evidence>
<dbReference type="InterPro" id="IPR001279">
    <property type="entry name" value="Metallo-B-lactamas"/>
</dbReference>
<feature type="domain" description="Metallo-beta-lactamase" evidence="7">
    <location>
        <begin position="557"/>
        <end position="706"/>
    </location>
</feature>
<dbReference type="PANTHER" id="PTHR23240:SF6">
    <property type="entry name" value="DNA CROSS-LINK REPAIR 1A PROTEIN"/>
    <property type="match status" value="1"/>
</dbReference>
<dbReference type="Gene3D" id="3.40.50.12650">
    <property type="match status" value="1"/>
</dbReference>
<evidence type="ECO:0000256" key="6">
    <source>
        <dbReference type="SAM" id="MobiDB-lite"/>
    </source>
</evidence>
<feature type="region of interest" description="Disordered" evidence="6">
    <location>
        <begin position="331"/>
        <end position="352"/>
    </location>
</feature>
<dbReference type="GO" id="GO:0003684">
    <property type="term" value="F:damaged DNA binding"/>
    <property type="evidence" value="ECO:0007669"/>
    <property type="project" value="TreeGrafter"/>
</dbReference>
<evidence type="ECO:0000256" key="1">
    <source>
        <dbReference type="ARBA" id="ARBA00004123"/>
    </source>
</evidence>
<dbReference type="GO" id="GO:0036297">
    <property type="term" value="P:interstrand cross-link repair"/>
    <property type="evidence" value="ECO:0007669"/>
    <property type="project" value="TreeGrafter"/>
</dbReference>
<accession>A0A0D2X293</accession>
<evidence type="ECO:0000256" key="2">
    <source>
        <dbReference type="ARBA" id="ARBA00010304"/>
    </source>
</evidence>
<dbReference type="Proteomes" id="UP000008743">
    <property type="component" value="Unassembled WGS sequence"/>
</dbReference>
<dbReference type="OrthoDB" id="262529at2759"/>
<evidence type="ECO:0000313" key="8">
    <source>
        <dbReference type="EMBL" id="KJE92159.1"/>
    </source>
</evidence>
<dbReference type="FunFam" id="3.40.50.12650:FF:000001">
    <property type="entry name" value="DNA cross-link repair 1A"/>
    <property type="match status" value="1"/>
</dbReference>
<evidence type="ECO:0000256" key="5">
    <source>
        <dbReference type="ARBA" id="ARBA00023242"/>
    </source>
</evidence>
<dbReference type="Gene3D" id="3.60.15.10">
    <property type="entry name" value="Ribonuclease Z/Hydroxyacylglutathione hydrolase-like"/>
    <property type="match status" value="1"/>
</dbReference>
<dbReference type="Pfam" id="PF07522">
    <property type="entry name" value="DRMBL"/>
    <property type="match status" value="1"/>
</dbReference>
<dbReference type="InParanoid" id="A0A0D2X293"/>
<sequence>MAGSEWRALPSSKRLRLDIDLRADDHDHDHDNGNDNADDDELDFQQPRKQPRLTLPAASRRAVSLPLLQAQARQHHHHTSTNARDQAAVRRSESCITASTSVPTVQSHPSIQAGGRALANKNRGEPHRCPICQYPFPDTHNQQEVAQRHVQGCMDLPMPSTACRYGVECRHRHPRHFHEFSHHPLAEAQSLRACPGLERIATLPAAASSRLALHRDATSVLAPNVLAINSNNASDSVVLDAEEGFDSTGRIDSSANSSTADVDNSAIAWIQHMTDYGDEILIASQDQSLAESEGGVANPATALSNFEFSPITSHDDTDETESNDALAVAVSSLPPSVSDDSRQDANDNFSDEEFDQSWGASLEEERMFIVACDSAEARERLLECVVGEDVTFTSSISRISDRSDFSGSPSASLACAVRSLDAQEHPATPRRPHEQSPTPFHHSSTLSSPKASPASSSRLLLQQGINAFFQPLRSLSSRVASAVTPALRTTVSSFTPKSSPAFSPSPARASTMPVAATSASSSSSTNSSFSSSSSSSSALAAPSLRPRFSAAGASKAVRPCPFYKRMPDTTFVVDAFRFGRIAGCTGYFLTHFHSDHYGGLSKGWRHGPIYCSEATANLAVHVLGVADDMLHRLPMDREVTVDGVGVTLIDANHCPGSCLIKFVLPDGRVYLHTGDFRADPAMLAHQALAQCRFAMLYLDTTYCDPRYTFPSQQEVVSFCARISRAMVVRNSRLLVVVGTYQIGKEKVFQSIAKALGVKAAVDPHKLRILQCLNNKELSDILTLDKNSTRLHILPLFSLSAKSLQAYLSNFRPHYNAVLAFRPTGWTFSSKLVSVADIQPQITGNICMYGVPYSEHSSFSELGEFVAALKATKVIPTVNIGSAESRARMENHIRSWMNRPSRWSSNTTAV</sequence>
<dbReference type="SUPFAM" id="SSF56281">
    <property type="entry name" value="Metallo-hydrolase/oxidoreductase"/>
    <property type="match status" value="1"/>
</dbReference>
<name>A0A0D2X293_CAPO3</name>
<dbReference type="GO" id="GO:0035312">
    <property type="term" value="F:5'-3' DNA exonuclease activity"/>
    <property type="evidence" value="ECO:0007669"/>
    <property type="project" value="TreeGrafter"/>
</dbReference>
<dbReference type="GO" id="GO:0006303">
    <property type="term" value="P:double-strand break repair via nonhomologous end joining"/>
    <property type="evidence" value="ECO:0007669"/>
    <property type="project" value="TreeGrafter"/>
</dbReference>
<dbReference type="RefSeq" id="XP_004364017.2">
    <property type="nucleotide sequence ID" value="XM_004363960.2"/>
</dbReference>
<dbReference type="PhylomeDB" id="A0A0D2X293"/>
<dbReference type="PANTHER" id="PTHR23240">
    <property type="entry name" value="DNA CROSS-LINK REPAIR PROTEIN PSO2/SNM1-RELATED"/>
    <property type="match status" value="1"/>
</dbReference>
<proteinExistence type="inferred from homology"/>
<reference evidence="9" key="1">
    <citation type="submission" date="2011-02" db="EMBL/GenBank/DDBJ databases">
        <title>The Genome Sequence of Capsaspora owczarzaki ATCC 30864.</title>
        <authorList>
            <person name="Russ C."/>
            <person name="Cuomo C."/>
            <person name="Burger G."/>
            <person name="Gray M.W."/>
            <person name="Holland P.W.H."/>
            <person name="King N."/>
            <person name="Lang F.B.F."/>
            <person name="Roger A.J."/>
            <person name="Ruiz-Trillo I."/>
            <person name="Young S.K."/>
            <person name="Zeng Q."/>
            <person name="Gargeya S."/>
            <person name="Alvarado L."/>
            <person name="Berlin A."/>
            <person name="Chapman S.B."/>
            <person name="Chen Z."/>
            <person name="Freedman E."/>
            <person name="Gellesch M."/>
            <person name="Goldberg J."/>
            <person name="Griggs A."/>
            <person name="Gujja S."/>
            <person name="Heilman E."/>
            <person name="Heiman D."/>
            <person name="Howarth C."/>
            <person name="Mehta T."/>
            <person name="Neiman D."/>
            <person name="Pearson M."/>
            <person name="Roberts A."/>
            <person name="Saif S."/>
            <person name="Shea T."/>
            <person name="Shenoy N."/>
            <person name="Sisk P."/>
            <person name="Stolte C."/>
            <person name="Sykes S."/>
            <person name="White J."/>
            <person name="Yandava C."/>
            <person name="Haas B."/>
            <person name="Nusbaum C."/>
            <person name="Birren B."/>
        </authorList>
    </citation>
    <scope>NUCLEOTIDE SEQUENCE</scope>
    <source>
        <strain evidence="9">ATCC 30864</strain>
    </source>
</reference>
<keyword evidence="3" id="KW-0227">DNA damage</keyword>
<evidence type="ECO:0000256" key="3">
    <source>
        <dbReference type="ARBA" id="ARBA00022763"/>
    </source>
</evidence>
<feature type="compositionally biased region" description="Polar residues" evidence="6">
    <location>
        <begin position="94"/>
        <end position="110"/>
    </location>
</feature>
<dbReference type="EMBL" id="KE346363">
    <property type="protein sequence ID" value="KJE92159.1"/>
    <property type="molecule type" value="Genomic_DNA"/>
</dbReference>
<feature type="region of interest" description="Disordered" evidence="6">
    <location>
        <begin position="518"/>
        <end position="539"/>
    </location>
</feature>
<keyword evidence="5" id="KW-0539">Nucleus</keyword>